<evidence type="ECO:0000256" key="1">
    <source>
        <dbReference type="RuleBase" id="RU363076"/>
    </source>
</evidence>
<comment type="caution">
    <text evidence="3">The sequence shown here is derived from an EMBL/GenBank/DDBJ whole genome shotgun (WGS) entry which is preliminary data.</text>
</comment>
<evidence type="ECO:0000256" key="2">
    <source>
        <dbReference type="SAM" id="MobiDB-lite"/>
    </source>
</evidence>
<gene>
    <name evidence="3" type="ORF">K1X13_05110</name>
</gene>
<reference evidence="3 4" key="1">
    <citation type="submission" date="2021-08" db="EMBL/GenBank/DDBJ databases">
        <title>Nocardioides bacterium WL0053 sp. nov., isolated from the sediment.</title>
        <authorList>
            <person name="Wang L."/>
            <person name="Zhang D."/>
            <person name="Zhang A."/>
        </authorList>
    </citation>
    <scope>NUCLEOTIDE SEQUENCE [LARGE SCALE GENOMIC DNA]</scope>
    <source>
        <strain evidence="3 4">WL0053</strain>
    </source>
</reference>
<comment type="similarity">
    <text evidence="1">Belongs to the SURF1 family.</text>
</comment>
<sequence>MNGAGLAAVRVVLAPRLLLLHLLALVAVGAAVGLGLWQLDAWQTRRDAEAADLADARALPLQQVMGPDAPYPADAIGRPVELAGEWVPEATFYVSGRRLEERTGFWAVTPLAVCGTDCAKAPAMLVVRGWTPDPAAPPPRGRVDLTGWLQPPEGSGRQDPDPADDVLVELRVADAIQRVDQDLYGAYVIQRTAEPAAGGTGTSPGTSTGADASLEPVTPDSLPEPETFTALRNLLYALEWWVFAAFALFVWWRWVRDELHAARAPGSAEVPSST</sequence>
<evidence type="ECO:0000313" key="3">
    <source>
        <dbReference type="EMBL" id="MBY9074199.1"/>
    </source>
</evidence>
<dbReference type="Proteomes" id="UP000754710">
    <property type="component" value="Unassembled WGS sequence"/>
</dbReference>
<keyword evidence="1" id="KW-0812">Transmembrane</keyword>
<dbReference type="CDD" id="cd06662">
    <property type="entry name" value="SURF1"/>
    <property type="match status" value="1"/>
</dbReference>
<keyword evidence="1" id="KW-1133">Transmembrane helix</keyword>
<dbReference type="RefSeq" id="WP_221023901.1">
    <property type="nucleotide sequence ID" value="NZ_JAIEZQ010000001.1"/>
</dbReference>
<protein>
    <recommendedName>
        <fullName evidence="1">SURF1-like protein</fullName>
    </recommendedName>
</protein>
<keyword evidence="1" id="KW-0472">Membrane</keyword>
<organism evidence="3 4">
    <name type="scientific">Nocardioides jiangsuensis</name>
    <dbReference type="NCBI Taxonomy" id="2866161"/>
    <lineage>
        <taxon>Bacteria</taxon>
        <taxon>Bacillati</taxon>
        <taxon>Actinomycetota</taxon>
        <taxon>Actinomycetes</taxon>
        <taxon>Propionibacteriales</taxon>
        <taxon>Nocardioidaceae</taxon>
        <taxon>Nocardioides</taxon>
    </lineage>
</organism>
<dbReference type="EMBL" id="JAIEZQ010000001">
    <property type="protein sequence ID" value="MBY9074199.1"/>
    <property type="molecule type" value="Genomic_DNA"/>
</dbReference>
<keyword evidence="1" id="KW-1003">Cell membrane</keyword>
<proteinExistence type="inferred from homology"/>
<feature type="transmembrane region" description="Helical" evidence="1">
    <location>
        <begin position="18"/>
        <end position="37"/>
    </location>
</feature>
<accession>A0ABS7RI66</accession>
<feature type="transmembrane region" description="Helical" evidence="1">
    <location>
        <begin position="234"/>
        <end position="254"/>
    </location>
</feature>
<dbReference type="PROSITE" id="PS50895">
    <property type="entry name" value="SURF1"/>
    <property type="match status" value="1"/>
</dbReference>
<comment type="subcellular location">
    <subcellularLocation>
        <location evidence="1">Cell membrane</location>
        <topology evidence="1">Multi-pass membrane protein</topology>
    </subcellularLocation>
</comment>
<keyword evidence="4" id="KW-1185">Reference proteome</keyword>
<dbReference type="InterPro" id="IPR002994">
    <property type="entry name" value="Surf1/Shy1"/>
</dbReference>
<name>A0ABS7RI66_9ACTN</name>
<evidence type="ECO:0000313" key="4">
    <source>
        <dbReference type="Proteomes" id="UP000754710"/>
    </source>
</evidence>
<dbReference type="Pfam" id="PF02104">
    <property type="entry name" value="SURF1"/>
    <property type="match status" value="1"/>
</dbReference>
<feature type="region of interest" description="Disordered" evidence="2">
    <location>
        <begin position="195"/>
        <end position="221"/>
    </location>
</feature>
<feature type="compositionally biased region" description="Low complexity" evidence="2">
    <location>
        <begin position="195"/>
        <end position="213"/>
    </location>
</feature>